<keyword evidence="4" id="KW-1185">Reference proteome</keyword>
<evidence type="ECO:0000313" key="3">
    <source>
        <dbReference type="EMBL" id="CAH1964262.1"/>
    </source>
</evidence>
<keyword evidence="1" id="KW-0863">Zinc-finger</keyword>
<dbReference type="Gene3D" id="3.30.160.60">
    <property type="entry name" value="Classic Zinc Finger"/>
    <property type="match status" value="1"/>
</dbReference>
<dbReference type="AlphaFoldDB" id="A0A9P0K5X3"/>
<evidence type="ECO:0000256" key="1">
    <source>
        <dbReference type="PROSITE-ProRule" id="PRU00042"/>
    </source>
</evidence>
<dbReference type="InterPro" id="IPR036236">
    <property type="entry name" value="Znf_C2H2_sf"/>
</dbReference>
<accession>A0A9P0K5X3</accession>
<name>A0A9P0K5X3_ACAOB</name>
<sequence>MKFETDINGRFKCPTCTSSYKQKGHLVRHIKYECGVEPQFMCDICFRRFKHKSNLKAHYGICHKRGGSDSGDECRGVMKMTINLDHFFE</sequence>
<protein>
    <recommendedName>
        <fullName evidence="2">C2H2-type domain-containing protein</fullName>
    </recommendedName>
</protein>
<dbReference type="InterPro" id="IPR013087">
    <property type="entry name" value="Znf_C2H2_type"/>
</dbReference>
<dbReference type="OrthoDB" id="3437960at2759"/>
<feature type="domain" description="C2H2-type" evidence="2">
    <location>
        <begin position="11"/>
        <end position="38"/>
    </location>
</feature>
<dbReference type="SMART" id="SM00355">
    <property type="entry name" value="ZnF_C2H2"/>
    <property type="match status" value="2"/>
</dbReference>
<reference evidence="3" key="1">
    <citation type="submission" date="2022-03" db="EMBL/GenBank/DDBJ databases">
        <authorList>
            <person name="Sayadi A."/>
        </authorList>
    </citation>
    <scope>NUCLEOTIDE SEQUENCE</scope>
</reference>
<evidence type="ECO:0000259" key="2">
    <source>
        <dbReference type="PROSITE" id="PS50157"/>
    </source>
</evidence>
<dbReference type="Pfam" id="PF00096">
    <property type="entry name" value="zf-C2H2"/>
    <property type="match status" value="2"/>
</dbReference>
<keyword evidence="1" id="KW-0479">Metal-binding</keyword>
<dbReference type="SUPFAM" id="SSF57667">
    <property type="entry name" value="beta-beta-alpha zinc fingers"/>
    <property type="match status" value="1"/>
</dbReference>
<dbReference type="GO" id="GO:0008270">
    <property type="term" value="F:zinc ion binding"/>
    <property type="evidence" value="ECO:0007669"/>
    <property type="project" value="UniProtKB-KW"/>
</dbReference>
<proteinExistence type="predicted"/>
<gene>
    <name evidence="3" type="ORF">ACAOBT_LOCUS5696</name>
</gene>
<keyword evidence="1" id="KW-0862">Zinc</keyword>
<comment type="caution">
    <text evidence="3">The sequence shown here is derived from an EMBL/GenBank/DDBJ whole genome shotgun (WGS) entry which is preliminary data.</text>
</comment>
<dbReference type="PROSITE" id="PS50157">
    <property type="entry name" value="ZINC_FINGER_C2H2_2"/>
    <property type="match status" value="2"/>
</dbReference>
<dbReference type="EMBL" id="CAKOFQ010006713">
    <property type="protein sequence ID" value="CAH1964262.1"/>
    <property type="molecule type" value="Genomic_DNA"/>
</dbReference>
<dbReference type="Proteomes" id="UP001152888">
    <property type="component" value="Unassembled WGS sequence"/>
</dbReference>
<organism evidence="3 4">
    <name type="scientific">Acanthoscelides obtectus</name>
    <name type="common">Bean weevil</name>
    <name type="synonym">Bruchus obtectus</name>
    <dbReference type="NCBI Taxonomy" id="200917"/>
    <lineage>
        <taxon>Eukaryota</taxon>
        <taxon>Metazoa</taxon>
        <taxon>Ecdysozoa</taxon>
        <taxon>Arthropoda</taxon>
        <taxon>Hexapoda</taxon>
        <taxon>Insecta</taxon>
        <taxon>Pterygota</taxon>
        <taxon>Neoptera</taxon>
        <taxon>Endopterygota</taxon>
        <taxon>Coleoptera</taxon>
        <taxon>Polyphaga</taxon>
        <taxon>Cucujiformia</taxon>
        <taxon>Chrysomeloidea</taxon>
        <taxon>Chrysomelidae</taxon>
        <taxon>Bruchinae</taxon>
        <taxon>Bruchini</taxon>
        <taxon>Acanthoscelides</taxon>
    </lineage>
</organism>
<evidence type="ECO:0000313" key="4">
    <source>
        <dbReference type="Proteomes" id="UP001152888"/>
    </source>
</evidence>
<dbReference type="PROSITE" id="PS00028">
    <property type="entry name" value="ZINC_FINGER_C2H2_1"/>
    <property type="match status" value="1"/>
</dbReference>
<feature type="domain" description="C2H2-type" evidence="2">
    <location>
        <begin position="40"/>
        <end position="63"/>
    </location>
</feature>